<organism evidence="7 8">
    <name type="scientific">Christensenella hongkongensis</name>
    <dbReference type="NCBI Taxonomy" id="270498"/>
    <lineage>
        <taxon>Bacteria</taxon>
        <taxon>Bacillati</taxon>
        <taxon>Bacillota</taxon>
        <taxon>Clostridia</taxon>
        <taxon>Christensenellales</taxon>
        <taxon>Christensenellaceae</taxon>
        <taxon>Christensenella</taxon>
    </lineage>
</organism>
<evidence type="ECO:0000313" key="7">
    <source>
        <dbReference type="EMBL" id="KKI51676.1"/>
    </source>
</evidence>
<gene>
    <name evidence="7" type="ORF">CHK_0843</name>
</gene>
<proteinExistence type="inferred from homology"/>
<accession>A0A0M2NL39</accession>
<evidence type="ECO:0000256" key="3">
    <source>
        <dbReference type="ARBA" id="ARBA00022692"/>
    </source>
</evidence>
<dbReference type="Proteomes" id="UP000034076">
    <property type="component" value="Unassembled WGS sequence"/>
</dbReference>
<feature type="transmembrane region" description="Helical" evidence="6">
    <location>
        <begin position="6"/>
        <end position="26"/>
    </location>
</feature>
<evidence type="ECO:0000256" key="5">
    <source>
        <dbReference type="ARBA" id="ARBA00023136"/>
    </source>
</evidence>
<evidence type="ECO:0000256" key="2">
    <source>
        <dbReference type="ARBA" id="ARBA00008854"/>
    </source>
</evidence>
<dbReference type="PANTHER" id="PTHR34478:SF2">
    <property type="entry name" value="MEMBRANE PROTEIN"/>
    <property type="match status" value="1"/>
</dbReference>
<dbReference type="InterPro" id="IPR007156">
    <property type="entry name" value="MamQ_LemA"/>
</dbReference>
<keyword evidence="8" id="KW-1185">Reference proteome</keyword>
<keyword evidence="5 6" id="KW-0472">Membrane</keyword>
<dbReference type="InterPro" id="IPR023353">
    <property type="entry name" value="LemA-like_dom_sf"/>
</dbReference>
<keyword evidence="4 6" id="KW-1133">Transmembrane helix</keyword>
<sequence>MDLTWLWILIGVVAAIIVIIVIWYIVAYNNFIKMKNSIEEAFATIDVYLKKRFDLIPNLVETVKGYAAHERGTLDEVTAARNSVANSSTTEERLQNENILSGTLRSLFAVAEAYPDLKANTNFLDLQNQLNMVETDLANARKYYNANVRMFNTKLETFPTRLIAKKFNFTKQPMYEVPNAAERENVKVQF</sequence>
<dbReference type="SUPFAM" id="SSF140478">
    <property type="entry name" value="LemA-like"/>
    <property type="match status" value="1"/>
</dbReference>
<keyword evidence="3 6" id="KW-0812">Transmembrane</keyword>
<dbReference type="Gene3D" id="1.20.1440.20">
    <property type="entry name" value="LemA-like domain"/>
    <property type="match status" value="1"/>
</dbReference>
<dbReference type="STRING" id="270498.CHK_0843"/>
<dbReference type="PANTHER" id="PTHR34478">
    <property type="entry name" value="PROTEIN LEMA"/>
    <property type="match status" value="1"/>
</dbReference>
<dbReference type="EMBL" id="LAYJ01000068">
    <property type="protein sequence ID" value="KKI51676.1"/>
    <property type="molecule type" value="Genomic_DNA"/>
</dbReference>
<evidence type="ECO:0000256" key="4">
    <source>
        <dbReference type="ARBA" id="ARBA00022989"/>
    </source>
</evidence>
<dbReference type="AlphaFoldDB" id="A0A0M2NL39"/>
<protein>
    <submittedName>
        <fullName evidence="7">LemA protein</fullName>
    </submittedName>
</protein>
<reference evidence="7 8" key="1">
    <citation type="submission" date="2015-04" db="EMBL/GenBank/DDBJ databases">
        <title>Draft genome sequence of bacteremic isolate Catabacter hongkongensis type strain HKU16T.</title>
        <authorList>
            <person name="Lau S.K."/>
            <person name="Teng J.L."/>
            <person name="Huang Y."/>
            <person name="Curreem S.O."/>
            <person name="Tsui S.K."/>
            <person name="Woo P.C."/>
        </authorList>
    </citation>
    <scope>NUCLEOTIDE SEQUENCE [LARGE SCALE GENOMIC DNA]</scope>
    <source>
        <strain evidence="7 8">HKU16</strain>
    </source>
</reference>
<comment type="similarity">
    <text evidence="2">Belongs to the LemA family.</text>
</comment>
<name>A0A0M2NL39_9FIRM</name>
<dbReference type="PATRIC" id="fig|270498.16.peg.442"/>
<evidence type="ECO:0000313" key="8">
    <source>
        <dbReference type="Proteomes" id="UP000034076"/>
    </source>
</evidence>
<comment type="caution">
    <text evidence="7">The sequence shown here is derived from an EMBL/GenBank/DDBJ whole genome shotgun (WGS) entry which is preliminary data.</text>
</comment>
<evidence type="ECO:0000256" key="1">
    <source>
        <dbReference type="ARBA" id="ARBA00004167"/>
    </source>
</evidence>
<dbReference type="RefSeq" id="WP_046442765.1">
    <property type="nucleotide sequence ID" value="NZ_CAUERS010000047.1"/>
</dbReference>
<evidence type="ECO:0000256" key="6">
    <source>
        <dbReference type="SAM" id="Phobius"/>
    </source>
</evidence>
<dbReference type="GO" id="GO:0016020">
    <property type="term" value="C:membrane"/>
    <property type="evidence" value="ECO:0007669"/>
    <property type="project" value="UniProtKB-SubCell"/>
</dbReference>
<dbReference type="Pfam" id="PF04011">
    <property type="entry name" value="LemA"/>
    <property type="match status" value="1"/>
</dbReference>
<comment type="subcellular location">
    <subcellularLocation>
        <location evidence="1">Membrane</location>
        <topology evidence="1">Single-pass membrane protein</topology>
    </subcellularLocation>
</comment>